<dbReference type="PANTHER" id="PTHR31126">
    <property type="entry name" value="TYROSINE-PROTEIN PHOSPHATASE"/>
    <property type="match status" value="1"/>
</dbReference>
<keyword evidence="3" id="KW-1185">Reference proteome</keyword>
<comment type="caution">
    <text evidence="2">The sequence shown here is derived from an EMBL/GenBank/DDBJ whole genome shotgun (WGS) entry which is preliminary data.</text>
</comment>
<protein>
    <submittedName>
        <fullName evidence="2">Protein-tyrosine-phosphatase</fullName>
    </submittedName>
</protein>
<name>A0A2K2UBJ5_9ACTN</name>
<dbReference type="InterPro" id="IPR029021">
    <property type="entry name" value="Prot-tyrosine_phosphatase-like"/>
</dbReference>
<dbReference type="RefSeq" id="WP_103264978.1">
    <property type="nucleotide sequence ID" value="NZ_CABMLE010000006.1"/>
</dbReference>
<comment type="similarity">
    <text evidence="1">Belongs to the protein-tyrosine phosphatase family.</text>
</comment>
<dbReference type="Proteomes" id="UP000236197">
    <property type="component" value="Unassembled WGS sequence"/>
</dbReference>
<dbReference type="Pfam" id="PF13350">
    <property type="entry name" value="Y_phosphatase3"/>
    <property type="match status" value="1"/>
</dbReference>
<gene>
    <name evidence="2" type="ORF">C2L71_06510</name>
</gene>
<evidence type="ECO:0000256" key="1">
    <source>
        <dbReference type="ARBA" id="ARBA00009580"/>
    </source>
</evidence>
<dbReference type="AlphaFoldDB" id="A0A2K2UBJ5"/>
<accession>A0A2K2UBJ5</accession>
<dbReference type="GO" id="GO:0004721">
    <property type="term" value="F:phosphoprotein phosphatase activity"/>
    <property type="evidence" value="ECO:0007669"/>
    <property type="project" value="InterPro"/>
</dbReference>
<evidence type="ECO:0000313" key="3">
    <source>
        <dbReference type="Proteomes" id="UP000236197"/>
    </source>
</evidence>
<dbReference type="InterPro" id="IPR026893">
    <property type="entry name" value="Tyr/Ser_Pase_IphP-type"/>
</dbReference>
<dbReference type="OrthoDB" id="1188001at2"/>
<proteinExistence type="inferred from homology"/>
<dbReference type="Gene3D" id="3.90.190.10">
    <property type="entry name" value="Protein tyrosine phosphatase superfamily"/>
    <property type="match status" value="1"/>
</dbReference>
<evidence type="ECO:0000313" key="2">
    <source>
        <dbReference type="EMBL" id="PNV67693.1"/>
    </source>
</evidence>
<dbReference type="EMBL" id="PPEK01000006">
    <property type="protein sequence ID" value="PNV67693.1"/>
    <property type="molecule type" value="Genomic_DNA"/>
</dbReference>
<dbReference type="PANTHER" id="PTHR31126:SF1">
    <property type="entry name" value="TYROSINE SPECIFIC PROTEIN PHOSPHATASES DOMAIN-CONTAINING PROTEIN"/>
    <property type="match status" value="1"/>
</dbReference>
<dbReference type="SUPFAM" id="SSF52799">
    <property type="entry name" value="(Phosphotyrosine protein) phosphatases II"/>
    <property type="match status" value="1"/>
</dbReference>
<sequence length="293" mass="32168">MVDTVPDDFTPSLGIADAEGLEDVCDGRIELEGLPNTRDIGGIPAAGGCYVKHARLIRSGALAGATARDLETLVDEFCVRTIVDLRTEEERREKPDPEDELPGVKFEYAPLLNTATFGVTREGGLHGMMKMLKAVQDDPAQIMMKVYASMMVDEKSIEGFAAFFDDVLAADEGAVLWHCTVGKDRAGLATALLLHILGASRADIVRDYEATNRYVASHTEDIVDQLARYHLADKLDKSIHIINAADPRYLQAAFDAVEQRFGDLDAFVRDRLGVSCEKRAALRERYLTPDPLG</sequence>
<reference evidence="3" key="1">
    <citation type="submission" date="2018-01" db="EMBL/GenBank/DDBJ databases">
        <title>Rubneribacter badeniensis gen. nov., sp. nov., and Colonibacter rubneri, gen. nov., sp. nov., WGS of new members of the Eggerthellaceae.</title>
        <authorList>
            <person name="Danylec N."/>
            <person name="Stoll D.A."/>
            <person name="Doetsch A."/>
            <person name="Kulling S.E."/>
            <person name="Huch M."/>
        </authorList>
    </citation>
    <scope>NUCLEOTIDE SEQUENCE [LARGE SCALE GENOMIC DNA]</scope>
    <source>
        <strain evidence="3">ResAG-96</strain>
    </source>
</reference>
<organism evidence="2 3">
    <name type="scientific">Enteroscipio rubneri</name>
    <dbReference type="NCBI Taxonomy" id="2070686"/>
    <lineage>
        <taxon>Bacteria</taxon>
        <taxon>Bacillati</taxon>
        <taxon>Actinomycetota</taxon>
        <taxon>Coriobacteriia</taxon>
        <taxon>Eggerthellales</taxon>
        <taxon>Eggerthellaceae</taxon>
        <taxon>Enteroscipio</taxon>
    </lineage>
</organism>